<evidence type="ECO:0000256" key="1">
    <source>
        <dbReference type="SAM" id="SignalP"/>
    </source>
</evidence>
<reference evidence="2" key="2">
    <citation type="journal article" date="2022" name="Microbiol. Resour. Announc.">
        <title>Metagenome Sequencing to Explore Phylogenomics of Terrestrial Cyanobacteria.</title>
        <authorList>
            <person name="Ward R.D."/>
            <person name="Stajich J.E."/>
            <person name="Johansen J.R."/>
            <person name="Huntemann M."/>
            <person name="Clum A."/>
            <person name="Foster B."/>
            <person name="Foster B."/>
            <person name="Roux S."/>
            <person name="Palaniappan K."/>
            <person name="Varghese N."/>
            <person name="Mukherjee S."/>
            <person name="Reddy T.B.K."/>
            <person name="Daum C."/>
            <person name="Copeland A."/>
            <person name="Chen I.A."/>
            <person name="Ivanova N.N."/>
            <person name="Kyrpides N.C."/>
            <person name="Shapiro N."/>
            <person name="Eloe-Fadrosh E.A."/>
            <person name="Pietrasiak N."/>
        </authorList>
    </citation>
    <scope>NUCLEOTIDE SEQUENCE</scope>
    <source>
        <strain evidence="2">UHER 2000/2452</strain>
    </source>
</reference>
<protein>
    <submittedName>
        <fullName evidence="2">Helix-hairpin-helix domain-containing protein</fullName>
    </submittedName>
</protein>
<dbReference type="Gene3D" id="1.10.150.320">
    <property type="entry name" value="Photosystem II 12 kDa extrinsic protein"/>
    <property type="match status" value="1"/>
</dbReference>
<reference evidence="2" key="1">
    <citation type="submission" date="2021-05" db="EMBL/GenBank/DDBJ databases">
        <authorList>
            <person name="Pietrasiak N."/>
            <person name="Ward R."/>
            <person name="Stajich J.E."/>
            <person name="Kurbessoian T."/>
        </authorList>
    </citation>
    <scope>NUCLEOTIDE SEQUENCE</scope>
    <source>
        <strain evidence="2">UHER 2000/2452</strain>
    </source>
</reference>
<dbReference type="Proteomes" id="UP000757435">
    <property type="component" value="Unassembled WGS sequence"/>
</dbReference>
<dbReference type="SUPFAM" id="SSF81585">
    <property type="entry name" value="PsbU/PolX domain-like"/>
    <property type="match status" value="1"/>
</dbReference>
<comment type="caution">
    <text evidence="2">The sequence shown here is derived from an EMBL/GenBank/DDBJ whole genome shotgun (WGS) entry which is preliminary data.</text>
</comment>
<proteinExistence type="predicted"/>
<feature type="chain" id="PRO_5036679906" evidence="1">
    <location>
        <begin position="25"/>
        <end position="342"/>
    </location>
</feature>
<dbReference type="AlphaFoldDB" id="A0A951UPW8"/>
<organism evidence="2 3">
    <name type="scientific">Drouetiella hepatica Uher 2000/2452</name>
    <dbReference type="NCBI Taxonomy" id="904376"/>
    <lineage>
        <taxon>Bacteria</taxon>
        <taxon>Bacillati</taxon>
        <taxon>Cyanobacteriota</taxon>
        <taxon>Cyanophyceae</taxon>
        <taxon>Oculatellales</taxon>
        <taxon>Oculatellaceae</taxon>
        <taxon>Drouetiella</taxon>
    </lineage>
</organism>
<feature type="signal peptide" evidence="1">
    <location>
        <begin position="1"/>
        <end position="24"/>
    </location>
</feature>
<evidence type="ECO:0000313" key="3">
    <source>
        <dbReference type="Proteomes" id="UP000757435"/>
    </source>
</evidence>
<name>A0A951UPW8_9CYAN</name>
<dbReference type="EMBL" id="JAHHHD010000018">
    <property type="protein sequence ID" value="MBW4660218.1"/>
    <property type="molecule type" value="Genomic_DNA"/>
</dbReference>
<sequence>MLNMFTLRSILRPLLMAVAMTCLVIGLNNCTQAPSSSNAPSASPAATSAMTSATGDRKININTSILSELDKLEAQLGIPALSNQIQASRPYGSIDDLVSKGVLKQDQFDQIKDQVTVEDIVLTGEAKDVDYLTKLGLMKGHMLIADQLLKLNLPDQAEPHLGHPVEEIYVDIQEQLPERKVPEFSASLTAVQDLVKSKPNDPKVATEFSSAMSGIDKAIAVLPATQMQSPEFVLQAMTEMLDTAAAEYIASISGGKITAAIEYQDSMGFVNYVKDTMFKSIEAKLTQQDAPLAKDLRSKLDNLAKAWTQPVPPTAPVVSADEVANQVKAIEQAVASLKKTAA</sequence>
<keyword evidence="1" id="KW-0732">Signal</keyword>
<gene>
    <name evidence="2" type="ORF">KME15_16200</name>
</gene>
<evidence type="ECO:0000313" key="2">
    <source>
        <dbReference type="EMBL" id="MBW4660218.1"/>
    </source>
</evidence>
<accession>A0A951UPW8</accession>